<feature type="transmembrane region" description="Helical" evidence="6">
    <location>
        <begin position="133"/>
        <end position="154"/>
    </location>
</feature>
<evidence type="ECO:0000256" key="4">
    <source>
        <dbReference type="ARBA" id="ARBA00022989"/>
    </source>
</evidence>
<dbReference type="Pfam" id="PF03741">
    <property type="entry name" value="TerC"/>
    <property type="match status" value="1"/>
</dbReference>
<gene>
    <name evidence="7" type="ORF">N7U66_19355</name>
</gene>
<evidence type="ECO:0000256" key="3">
    <source>
        <dbReference type="ARBA" id="ARBA00022692"/>
    </source>
</evidence>
<feature type="transmembrane region" description="Helical" evidence="6">
    <location>
        <begin position="197"/>
        <end position="217"/>
    </location>
</feature>
<accession>A0A9E8SD21</accession>
<keyword evidence="4 6" id="KW-1133">Transmembrane helix</keyword>
<dbReference type="GO" id="GO:0016020">
    <property type="term" value="C:membrane"/>
    <property type="evidence" value="ECO:0007669"/>
    <property type="project" value="UniProtKB-SubCell"/>
</dbReference>
<reference evidence="7" key="1">
    <citation type="submission" date="2022-11" db="EMBL/GenBank/DDBJ databases">
        <title>Lacinutrix neustonica HL-RS19T sp. nov., isolated from the surface microlayer sample of brackish Lake Shihwa.</title>
        <authorList>
            <person name="Choi J.Y."/>
            <person name="Hwang C.Y."/>
        </authorList>
    </citation>
    <scope>NUCLEOTIDE SEQUENCE</scope>
    <source>
        <strain evidence="7">HL-RS19</strain>
    </source>
</reference>
<comment type="similarity">
    <text evidence="2">Belongs to the TerC family.</text>
</comment>
<evidence type="ECO:0000256" key="2">
    <source>
        <dbReference type="ARBA" id="ARBA00007511"/>
    </source>
</evidence>
<comment type="subcellular location">
    <subcellularLocation>
        <location evidence="1">Membrane</location>
        <topology evidence="1">Multi-pass membrane protein</topology>
    </subcellularLocation>
</comment>
<protein>
    <submittedName>
        <fullName evidence="7">Tellurium resistance protein TerC</fullName>
    </submittedName>
</protein>
<keyword evidence="8" id="KW-1185">Reference proteome</keyword>
<sequence length="276" mass="30746">MAEIIFTLLMLVMLQAVLGFDNLLYISLESKKAPQSEQKRVRKVGILIAIVLRIILLFVLVSVIDFFQEPFSWLTGKIEDVFEFAFNGHSLIVLAGGAFIIYTAIKEIWHMIAVPNLDHNVAGDAKRTKSANAVITSIVVMNLVFSFDSILAAIGLTSEIENETTAFIVMAIAIVLSGLFMLLMADKISVFLAKNRMYEVLGLFILFIVGIMLITEGGHLAHLRIFGNEIVPMSKTTFYFVIVILVITDIVQGRYQRKLIAESKEALDNTKKSDVI</sequence>
<proteinExistence type="inferred from homology"/>
<evidence type="ECO:0000313" key="8">
    <source>
        <dbReference type="Proteomes" id="UP001164705"/>
    </source>
</evidence>
<name>A0A9E8SD21_9FLAO</name>
<dbReference type="AlphaFoldDB" id="A0A9E8SD21"/>
<evidence type="ECO:0000313" key="7">
    <source>
        <dbReference type="EMBL" id="WAC01968.1"/>
    </source>
</evidence>
<organism evidence="7 8">
    <name type="scientific">Lacinutrix neustonica</name>
    <dbReference type="NCBI Taxonomy" id="2980107"/>
    <lineage>
        <taxon>Bacteria</taxon>
        <taxon>Pseudomonadati</taxon>
        <taxon>Bacteroidota</taxon>
        <taxon>Flavobacteriia</taxon>
        <taxon>Flavobacteriales</taxon>
        <taxon>Flavobacteriaceae</taxon>
        <taxon>Lacinutrix</taxon>
    </lineage>
</organism>
<dbReference type="KEGG" id="lnu:N7U66_19355"/>
<dbReference type="RefSeq" id="WP_267676566.1">
    <property type="nucleotide sequence ID" value="NZ_CP113088.1"/>
</dbReference>
<evidence type="ECO:0000256" key="6">
    <source>
        <dbReference type="SAM" id="Phobius"/>
    </source>
</evidence>
<evidence type="ECO:0000256" key="1">
    <source>
        <dbReference type="ARBA" id="ARBA00004141"/>
    </source>
</evidence>
<dbReference type="InterPro" id="IPR005496">
    <property type="entry name" value="Integral_membrane_TerC"/>
</dbReference>
<dbReference type="PANTHER" id="PTHR30238:SF4">
    <property type="entry name" value="SLL1022 PROTEIN"/>
    <property type="match status" value="1"/>
</dbReference>
<keyword evidence="3 6" id="KW-0812">Transmembrane</keyword>
<keyword evidence="5 6" id="KW-0472">Membrane</keyword>
<feature type="transmembrane region" description="Helical" evidence="6">
    <location>
        <begin position="6"/>
        <end position="24"/>
    </location>
</feature>
<feature type="transmembrane region" description="Helical" evidence="6">
    <location>
        <begin position="166"/>
        <end position="185"/>
    </location>
</feature>
<feature type="transmembrane region" description="Helical" evidence="6">
    <location>
        <begin position="84"/>
        <end position="105"/>
    </location>
</feature>
<dbReference type="PANTHER" id="PTHR30238">
    <property type="entry name" value="MEMBRANE BOUND PREDICTED REDOX MODULATOR"/>
    <property type="match status" value="1"/>
</dbReference>
<dbReference type="EMBL" id="CP113088">
    <property type="protein sequence ID" value="WAC01968.1"/>
    <property type="molecule type" value="Genomic_DNA"/>
</dbReference>
<evidence type="ECO:0000256" key="5">
    <source>
        <dbReference type="ARBA" id="ARBA00023136"/>
    </source>
</evidence>
<dbReference type="Proteomes" id="UP001164705">
    <property type="component" value="Chromosome"/>
</dbReference>
<feature type="transmembrane region" description="Helical" evidence="6">
    <location>
        <begin position="44"/>
        <end position="64"/>
    </location>
</feature>